<keyword evidence="10" id="KW-1185">Reference proteome</keyword>
<evidence type="ECO:0000256" key="7">
    <source>
        <dbReference type="PIRSR" id="PIRSR600101-2"/>
    </source>
</evidence>
<dbReference type="Gene3D" id="3.40.710.10">
    <property type="entry name" value="DD-peptidase/beta-lactamase superfamily"/>
    <property type="match status" value="1"/>
</dbReference>
<feature type="binding site" evidence="7">
    <location>
        <begin position="1041"/>
        <end position="1043"/>
    </location>
    <ligand>
        <name>L-glutamate</name>
        <dbReference type="ChEBI" id="CHEBI:29985"/>
    </ligand>
</feature>
<dbReference type="PANTHER" id="PTHR43199:SF6">
    <property type="entry name" value="GLUTATHIONE HYDROLASE PROENZYME"/>
    <property type="match status" value="1"/>
</dbReference>
<comment type="catalytic activity">
    <reaction evidence="2">
        <text>glutathione + H2O = L-cysteinylglycine + L-glutamate</text>
        <dbReference type="Rhea" id="RHEA:28807"/>
        <dbReference type="ChEBI" id="CHEBI:15377"/>
        <dbReference type="ChEBI" id="CHEBI:29985"/>
        <dbReference type="ChEBI" id="CHEBI:57925"/>
        <dbReference type="ChEBI" id="CHEBI:61694"/>
        <dbReference type="EC" id="3.4.19.13"/>
    </reaction>
</comment>
<evidence type="ECO:0000313" key="10">
    <source>
        <dbReference type="Proteomes" id="UP000253426"/>
    </source>
</evidence>
<dbReference type="InterPro" id="IPR012338">
    <property type="entry name" value="Beta-lactam/transpept-like"/>
</dbReference>
<dbReference type="InterPro" id="IPR029055">
    <property type="entry name" value="Ntn_hydrolases_N"/>
</dbReference>
<comment type="similarity">
    <text evidence="3">Belongs to the gamma-glutamyltransferase family.</text>
</comment>
<comment type="catalytic activity">
    <reaction evidence="5">
        <text>an N-terminal (5-L-glutamyl)-[peptide] + an alpha-amino acid = 5-L-glutamyl amino acid + an N-terminal L-alpha-aminoacyl-[peptide]</text>
        <dbReference type="Rhea" id="RHEA:23904"/>
        <dbReference type="Rhea" id="RHEA-COMP:9780"/>
        <dbReference type="Rhea" id="RHEA-COMP:9795"/>
        <dbReference type="ChEBI" id="CHEBI:77644"/>
        <dbReference type="ChEBI" id="CHEBI:78597"/>
        <dbReference type="ChEBI" id="CHEBI:78599"/>
        <dbReference type="ChEBI" id="CHEBI:78608"/>
        <dbReference type="EC" id="2.3.2.2"/>
    </reaction>
</comment>
<evidence type="ECO:0000256" key="5">
    <source>
        <dbReference type="ARBA" id="ARBA00047417"/>
    </source>
</evidence>
<dbReference type="GO" id="GO:0006751">
    <property type="term" value="P:glutathione catabolic process"/>
    <property type="evidence" value="ECO:0007669"/>
    <property type="project" value="InterPro"/>
</dbReference>
<dbReference type="AlphaFoldDB" id="A0A366HLK2"/>
<comment type="catalytic activity">
    <reaction evidence="1">
        <text>an S-substituted glutathione + H2O = an S-substituted L-cysteinylglycine + L-glutamate</text>
        <dbReference type="Rhea" id="RHEA:59468"/>
        <dbReference type="ChEBI" id="CHEBI:15377"/>
        <dbReference type="ChEBI" id="CHEBI:29985"/>
        <dbReference type="ChEBI" id="CHEBI:90779"/>
        <dbReference type="ChEBI" id="CHEBI:143103"/>
        <dbReference type="EC" id="3.4.19.13"/>
    </reaction>
</comment>
<dbReference type="NCBIfam" id="TIGR00066">
    <property type="entry name" value="g_glut_trans"/>
    <property type="match status" value="1"/>
</dbReference>
<dbReference type="InterPro" id="IPR055262">
    <property type="entry name" value="GGT_CS"/>
</dbReference>
<dbReference type="Pfam" id="PF00144">
    <property type="entry name" value="Beta-lactamase"/>
    <property type="match status" value="1"/>
</dbReference>
<name>A0A366HLK2_9BACT</name>
<feature type="active site" description="Nucleophile" evidence="6">
    <location>
        <position position="1023"/>
    </location>
</feature>
<dbReference type="InterPro" id="IPR051792">
    <property type="entry name" value="GGT_bact"/>
</dbReference>
<dbReference type="EMBL" id="QNRR01000005">
    <property type="protein sequence ID" value="RBP43744.1"/>
    <property type="molecule type" value="Genomic_DNA"/>
</dbReference>
<dbReference type="PANTHER" id="PTHR43199">
    <property type="entry name" value="GLUTATHIONE HYDROLASE"/>
    <property type="match status" value="1"/>
</dbReference>
<dbReference type="SUPFAM" id="SSF56235">
    <property type="entry name" value="N-terminal nucleophile aminohydrolases (Ntn hydrolases)"/>
    <property type="match status" value="1"/>
</dbReference>
<feature type="domain" description="Beta-lactamase-related" evidence="8">
    <location>
        <begin position="49"/>
        <end position="241"/>
    </location>
</feature>
<dbReference type="GO" id="GO:0036374">
    <property type="term" value="F:glutathione hydrolase activity"/>
    <property type="evidence" value="ECO:0007669"/>
    <property type="project" value="UniProtKB-EC"/>
</dbReference>
<keyword evidence="4" id="KW-0808">Transferase</keyword>
<dbReference type="InterPro" id="IPR043138">
    <property type="entry name" value="GGT_lsub"/>
</dbReference>
<evidence type="ECO:0000256" key="6">
    <source>
        <dbReference type="PIRSR" id="PIRSR600101-1"/>
    </source>
</evidence>
<evidence type="ECO:0000256" key="1">
    <source>
        <dbReference type="ARBA" id="ARBA00001049"/>
    </source>
</evidence>
<reference evidence="9 10" key="1">
    <citation type="submission" date="2018-06" db="EMBL/GenBank/DDBJ databases">
        <title>Genomic Encyclopedia of Type Strains, Phase IV (KMG-IV): sequencing the most valuable type-strain genomes for metagenomic binning, comparative biology and taxonomic classification.</title>
        <authorList>
            <person name="Goeker M."/>
        </authorList>
    </citation>
    <scope>NUCLEOTIDE SEQUENCE [LARGE SCALE GENOMIC DNA]</scope>
    <source>
        <strain evidence="9 10">DSM 25532</strain>
    </source>
</reference>
<evidence type="ECO:0000256" key="3">
    <source>
        <dbReference type="ARBA" id="ARBA00009381"/>
    </source>
</evidence>
<dbReference type="Proteomes" id="UP000253426">
    <property type="component" value="Unassembled WGS sequence"/>
</dbReference>
<feature type="binding site" evidence="7">
    <location>
        <position position="745"/>
    </location>
    <ligand>
        <name>L-glutamate</name>
        <dbReference type="ChEBI" id="CHEBI:29985"/>
    </ligand>
</feature>
<dbReference type="Gene3D" id="3.60.20.40">
    <property type="match status" value="1"/>
</dbReference>
<dbReference type="InterPro" id="IPR000101">
    <property type="entry name" value="GGT_peptidase"/>
</dbReference>
<dbReference type="SUPFAM" id="SSF56601">
    <property type="entry name" value="beta-lactamase/transpeptidase-like"/>
    <property type="match status" value="1"/>
</dbReference>
<evidence type="ECO:0000256" key="2">
    <source>
        <dbReference type="ARBA" id="ARBA00001089"/>
    </source>
</evidence>
<feature type="binding site" evidence="7">
    <location>
        <position position="1117"/>
    </location>
    <ligand>
        <name>L-glutamate</name>
        <dbReference type="ChEBI" id="CHEBI:29985"/>
    </ligand>
</feature>
<evidence type="ECO:0000313" key="9">
    <source>
        <dbReference type="EMBL" id="RBP43744.1"/>
    </source>
</evidence>
<dbReference type="GO" id="GO:0103068">
    <property type="term" value="F:leukotriene C4 gamma-glutamyl transferase activity"/>
    <property type="evidence" value="ECO:0007669"/>
    <property type="project" value="UniProtKB-EC"/>
</dbReference>
<comment type="caution">
    <text evidence="9">The sequence shown here is derived from an EMBL/GenBank/DDBJ whole genome shotgun (WGS) entry which is preliminary data.</text>
</comment>
<feature type="binding site" evidence="7">
    <location>
        <position position="1065"/>
    </location>
    <ligand>
        <name>L-glutamate</name>
        <dbReference type="ChEBI" id="CHEBI:29985"/>
    </ligand>
</feature>
<dbReference type="PRINTS" id="PR01210">
    <property type="entry name" value="GGTRANSPTASE"/>
</dbReference>
<dbReference type="PROSITE" id="PS00462">
    <property type="entry name" value="G_GLU_TRANSPEPTIDASE"/>
    <property type="match status" value="1"/>
</dbReference>
<evidence type="ECO:0000256" key="4">
    <source>
        <dbReference type="ARBA" id="ARBA00023315"/>
    </source>
</evidence>
<proteinExistence type="inferred from homology"/>
<sequence>MLLFMVSQAAAQYPGGSWEAATPESLGVDKAKLAQARDYALTGEGSGRIIYRGKVVMEWGDPKAMYDLKSSSKGIGVTLLGIAMKDGKANLDDLAKKHHPDFGVPPDENKQQGWPDKVTLRMLANQTAGFAKKGGYEPLLFEPGTKWHYSDGGPNWLAECLTLDYGRDLDAVMWERVFTPIGIKQGDIRWRTHAYRPKEFNGVPRREFGSGFTANVQAMARLGYLYLRDGKWNGQEILPKAFIDAIRHPEPGLAGLPQHEPELHELAPKHYSMLWWNNIDGTISDLPKDACWTWGMYDSLIVVVPSLDLVVVRAGKSLPREEGDAHYEPLKPFLGVIASAMAPARAALPYPRSTVITGVEWSPVESIVRSARGSDNWPMTWADDDAQYTAYGDGNGFEPFVPQKLSMGFAKITGGPGGFTGTNVRSSSGETIGHGPTGKKASGMLCVDGVLYLWARNAGNAQLAWSEDHGVTWQWSDWKFTTSFGCPTFLNFGKNYAGARDEFVYTYSQDADSAYNVADGVVLARVPKGKLKEQSAWEFFAGLHADGTARWSGEVKDRQHVLKHPGKAYRTSVSYHASTKRYLLVQPIASEEARDKSGRLDVRFSGGLAVFDAPEPWGPWSTVFYEPTWDTGPGDSASLPVKWMAEDGRALHLVFSGNDSFSIRKATLKMAEPKPVWAKGAVASVHPLATEAGLNAMKRGGNAVDAAIATAITLGVVDGHNSGLGGGCFVLIRRMDGLIIAIDGRETAPALATRDMYLRDGKVDDEASKTGALAPGTPGALAAYAFAIEHHGKLNLADVLLPAAKLAEEGFALDAVYARKLESTKEELAKFPASKALFFKEDGSLLKKGDVLKQPDLARTLRNIAEHGPDWFYRGEVAEKVDAWMKENGGILRKEDFGRYEAKLHVPLQTDYRGYEILGFPPPSSGGVHVAQILNMLETFELASMPVVDREHVIAESMKLAFADRAHWLGDPDFAKVPRGLIHRDYARELAAKIDLTKATVVPSHGEPPRAQEDIFGDTLKHTTHLSAADAEGNWVALTQTVNTAFGSKVIVPGTGVILNNEMDDFAVAPGVPNAFKLVGAEANAIAPGKRPLSSMSPTIVLDKDGEPFLAIGAAGGPTIISQTLQNLVNVLDLKMGVEEALGAPRLHHQWSPDELRVEKAMGDEVMKVLRERGHIIKESSGVGIGVSQGVMWDKEAKSFRAAHDPRVPGKADGW</sequence>
<accession>A0A366HLK2</accession>
<dbReference type="InterPro" id="IPR043137">
    <property type="entry name" value="GGT_ssub_C"/>
</dbReference>
<evidence type="ECO:0000259" key="8">
    <source>
        <dbReference type="Pfam" id="PF00144"/>
    </source>
</evidence>
<organism evidence="9 10">
    <name type="scientific">Roseimicrobium gellanilyticum</name>
    <dbReference type="NCBI Taxonomy" id="748857"/>
    <lineage>
        <taxon>Bacteria</taxon>
        <taxon>Pseudomonadati</taxon>
        <taxon>Verrucomicrobiota</taxon>
        <taxon>Verrucomicrobiia</taxon>
        <taxon>Verrucomicrobiales</taxon>
        <taxon>Verrucomicrobiaceae</taxon>
        <taxon>Roseimicrobium</taxon>
    </lineage>
</organism>
<feature type="binding site" evidence="7">
    <location>
        <begin position="1094"/>
        <end position="1095"/>
    </location>
    <ligand>
        <name>L-glutamate</name>
        <dbReference type="ChEBI" id="CHEBI:29985"/>
    </ligand>
</feature>
<protein>
    <submittedName>
        <fullName evidence="9">Gamma-glutamyltranspeptidase</fullName>
    </submittedName>
</protein>
<gene>
    <name evidence="9" type="ORF">DES53_105143</name>
</gene>
<dbReference type="Pfam" id="PF01019">
    <property type="entry name" value="G_glu_transpept"/>
    <property type="match status" value="1"/>
</dbReference>
<dbReference type="Gene3D" id="1.10.246.130">
    <property type="match status" value="1"/>
</dbReference>
<keyword evidence="4" id="KW-0012">Acyltransferase</keyword>
<dbReference type="InterPro" id="IPR001466">
    <property type="entry name" value="Beta-lactam-related"/>
</dbReference>